<reference evidence="2 3" key="1">
    <citation type="journal article" date="2005" name="Int. J. Syst. Evol. Microbiol.">
        <title>Bacillus litoralis sp. nov., isolated from a tidal flat of the Yellow Sea in Korea.</title>
        <authorList>
            <person name="Yoon J.H."/>
            <person name="Oh T.K."/>
        </authorList>
    </citation>
    <scope>NUCLEOTIDE SEQUENCE [LARGE SCALE GENOMIC DNA]</scope>
    <source>
        <strain evidence="2 3">SW-211</strain>
    </source>
</reference>
<dbReference type="Pfam" id="PF16127">
    <property type="entry name" value="DUF4839"/>
    <property type="match status" value="1"/>
</dbReference>
<dbReference type="AlphaFoldDB" id="A0A5C6VX63"/>
<accession>A0A5C6VX63</accession>
<feature type="compositionally biased region" description="Polar residues" evidence="1">
    <location>
        <begin position="20"/>
        <end position="31"/>
    </location>
</feature>
<sequence length="120" mass="13527">MVEVSDTESTDEKSSETVEQPTNATSTYSNQEILTVKNNEDLAAVLAVKDPSDPIVGEFAKKYADRPIEFDGNIANMMKHEIYTIRYDILIYAGDYSETTAIRPSFNFEDVNVSDLSFWL</sequence>
<proteinExistence type="predicted"/>
<evidence type="ECO:0000313" key="2">
    <source>
        <dbReference type="EMBL" id="TXC89580.1"/>
    </source>
</evidence>
<dbReference type="EMBL" id="VOQF01000009">
    <property type="protein sequence ID" value="TXC89580.1"/>
    <property type="molecule type" value="Genomic_DNA"/>
</dbReference>
<name>A0A5C6VX63_9BACI</name>
<dbReference type="Proteomes" id="UP000321363">
    <property type="component" value="Unassembled WGS sequence"/>
</dbReference>
<evidence type="ECO:0000256" key="1">
    <source>
        <dbReference type="SAM" id="MobiDB-lite"/>
    </source>
</evidence>
<keyword evidence="3" id="KW-1185">Reference proteome</keyword>
<evidence type="ECO:0000313" key="3">
    <source>
        <dbReference type="Proteomes" id="UP000321363"/>
    </source>
</evidence>
<organism evidence="2 3">
    <name type="scientific">Metabacillus litoralis</name>
    <dbReference type="NCBI Taxonomy" id="152268"/>
    <lineage>
        <taxon>Bacteria</taxon>
        <taxon>Bacillati</taxon>
        <taxon>Bacillota</taxon>
        <taxon>Bacilli</taxon>
        <taxon>Bacillales</taxon>
        <taxon>Bacillaceae</taxon>
        <taxon>Metabacillus</taxon>
    </lineage>
</organism>
<feature type="region of interest" description="Disordered" evidence="1">
    <location>
        <begin position="1"/>
        <end position="31"/>
    </location>
</feature>
<comment type="caution">
    <text evidence="2">The sequence shown here is derived from an EMBL/GenBank/DDBJ whole genome shotgun (WGS) entry which is preliminary data.</text>
</comment>
<dbReference type="InterPro" id="IPR032290">
    <property type="entry name" value="DUF4839"/>
</dbReference>
<protein>
    <submittedName>
        <fullName evidence="2">DUF4839 domain-containing protein</fullName>
    </submittedName>
</protein>
<gene>
    <name evidence="2" type="ORF">FS935_17025</name>
</gene>